<reference evidence="3" key="1">
    <citation type="journal article" date="2019" name="Int. J. Syst. Evol. Microbiol.">
        <title>The Global Catalogue of Microorganisms (GCM) 10K type strain sequencing project: providing services to taxonomists for standard genome sequencing and annotation.</title>
        <authorList>
            <consortium name="The Broad Institute Genomics Platform"/>
            <consortium name="The Broad Institute Genome Sequencing Center for Infectious Disease"/>
            <person name="Wu L."/>
            <person name="Ma J."/>
        </authorList>
    </citation>
    <scope>NUCLEOTIDE SEQUENCE [LARGE SCALE GENOMIC DNA]</scope>
    <source>
        <strain evidence="3">JCM 17925</strain>
    </source>
</reference>
<keyword evidence="3" id="KW-1185">Reference proteome</keyword>
<accession>A0ABP8KA32</accession>
<name>A0ABP8KA32_9BACT</name>
<dbReference type="Gene3D" id="3.30.70.1290">
    <property type="entry name" value="Transposase IS200-like"/>
    <property type="match status" value="1"/>
</dbReference>
<dbReference type="Pfam" id="PF01797">
    <property type="entry name" value="Y1_Tnp"/>
    <property type="match status" value="1"/>
</dbReference>
<dbReference type="PANTHER" id="PTHR33360:SF2">
    <property type="entry name" value="TRANSPOSASE FOR INSERTION SEQUENCE ELEMENT IS200"/>
    <property type="match status" value="1"/>
</dbReference>
<sequence>MSYRQILYQIVFGTRHRKPTINETHCADLYNYIWGVIKNKKCKLFRINGVEDHIHILCDLHPTVALADLVKDIKVGSSLWMKESGLFPAFEGWADGYGAFTYSVRERDAVINYIKNQKVHHQQVSFADEYKALLDEFGIAYEEEYLFR</sequence>
<evidence type="ECO:0000313" key="3">
    <source>
        <dbReference type="Proteomes" id="UP001500936"/>
    </source>
</evidence>
<dbReference type="RefSeq" id="WP_345266248.1">
    <property type="nucleotide sequence ID" value="NZ_BAABHB010000003.1"/>
</dbReference>
<dbReference type="PANTHER" id="PTHR33360">
    <property type="entry name" value="TRANSPOSASE FOR INSERTION SEQUENCE ELEMENT IS200"/>
    <property type="match status" value="1"/>
</dbReference>
<dbReference type="Proteomes" id="UP001500936">
    <property type="component" value="Unassembled WGS sequence"/>
</dbReference>
<organism evidence="2 3">
    <name type="scientific">Nibrella viscosa</name>
    <dbReference type="NCBI Taxonomy" id="1084524"/>
    <lineage>
        <taxon>Bacteria</taxon>
        <taxon>Pseudomonadati</taxon>
        <taxon>Bacteroidota</taxon>
        <taxon>Cytophagia</taxon>
        <taxon>Cytophagales</taxon>
        <taxon>Spirosomataceae</taxon>
        <taxon>Nibrella</taxon>
    </lineage>
</organism>
<feature type="domain" description="Transposase IS200-like" evidence="1">
    <location>
        <begin position="3"/>
        <end position="117"/>
    </location>
</feature>
<dbReference type="SMART" id="SM01321">
    <property type="entry name" value="Y1_Tnp"/>
    <property type="match status" value="1"/>
</dbReference>
<evidence type="ECO:0000259" key="1">
    <source>
        <dbReference type="SMART" id="SM01321"/>
    </source>
</evidence>
<dbReference type="InterPro" id="IPR036515">
    <property type="entry name" value="Transposase_17_sf"/>
</dbReference>
<comment type="caution">
    <text evidence="2">The sequence shown here is derived from an EMBL/GenBank/DDBJ whole genome shotgun (WGS) entry which is preliminary data.</text>
</comment>
<gene>
    <name evidence="2" type="primary">tnpA_1</name>
    <name evidence="2" type="ORF">GCM10023187_18430</name>
</gene>
<dbReference type="InterPro" id="IPR002686">
    <property type="entry name" value="Transposase_17"/>
</dbReference>
<dbReference type="EMBL" id="BAABHB010000003">
    <property type="protein sequence ID" value="GAA4402874.1"/>
    <property type="molecule type" value="Genomic_DNA"/>
</dbReference>
<protein>
    <submittedName>
        <fullName evidence="2">IS200/IS605 family transposase</fullName>
    </submittedName>
</protein>
<evidence type="ECO:0000313" key="2">
    <source>
        <dbReference type="EMBL" id="GAA4402874.1"/>
    </source>
</evidence>
<proteinExistence type="predicted"/>
<dbReference type="NCBIfam" id="NF033573">
    <property type="entry name" value="transpos_IS200"/>
    <property type="match status" value="1"/>
</dbReference>
<dbReference type="SUPFAM" id="SSF143422">
    <property type="entry name" value="Transposase IS200-like"/>
    <property type="match status" value="1"/>
</dbReference>